<organism evidence="3">
    <name type="scientific">Haemonchus placei</name>
    <name type="common">Barber's pole worm</name>
    <dbReference type="NCBI Taxonomy" id="6290"/>
    <lineage>
        <taxon>Eukaryota</taxon>
        <taxon>Metazoa</taxon>
        <taxon>Ecdysozoa</taxon>
        <taxon>Nematoda</taxon>
        <taxon>Chromadorea</taxon>
        <taxon>Rhabditida</taxon>
        <taxon>Rhabditina</taxon>
        <taxon>Rhabditomorpha</taxon>
        <taxon>Strongyloidea</taxon>
        <taxon>Trichostrongylidae</taxon>
        <taxon>Haemonchus</taxon>
    </lineage>
</organism>
<dbReference type="AlphaFoldDB" id="A0A0N4VZH2"/>
<sequence length="60" mass="6698">MPYLAPHYGEHQLVGNARANYSNYLGGSVLTPKTVLPMRLEDSPAYSGLPIPHKIRRHPD</sequence>
<reference evidence="1 2" key="2">
    <citation type="submission" date="2018-11" db="EMBL/GenBank/DDBJ databases">
        <authorList>
            <consortium name="Pathogen Informatics"/>
        </authorList>
    </citation>
    <scope>NUCLEOTIDE SEQUENCE [LARGE SCALE GENOMIC DNA]</scope>
    <source>
        <strain evidence="1 2">MHpl1</strain>
    </source>
</reference>
<proteinExistence type="predicted"/>
<keyword evidence="2" id="KW-1185">Reference proteome</keyword>
<accession>A0A0N4VZH2</accession>
<evidence type="ECO:0000313" key="1">
    <source>
        <dbReference type="EMBL" id="VDO16313.1"/>
    </source>
</evidence>
<dbReference type="Proteomes" id="UP000268014">
    <property type="component" value="Unassembled WGS sequence"/>
</dbReference>
<protein>
    <submittedName>
        <fullName evidence="1 3">Uncharacterized protein</fullName>
    </submittedName>
</protein>
<dbReference type="EMBL" id="UZAF01006272">
    <property type="protein sequence ID" value="VDO16313.1"/>
    <property type="molecule type" value="Genomic_DNA"/>
</dbReference>
<name>A0A0N4VZH2_HAEPC</name>
<gene>
    <name evidence="1" type="ORF">HPLM_LOCUS2690</name>
</gene>
<evidence type="ECO:0000313" key="2">
    <source>
        <dbReference type="Proteomes" id="UP000268014"/>
    </source>
</evidence>
<evidence type="ECO:0000313" key="3">
    <source>
        <dbReference type="WBParaSite" id="HPLM_0000269401-mRNA-1"/>
    </source>
</evidence>
<dbReference type="WBParaSite" id="HPLM_0000269401-mRNA-1">
    <property type="protein sequence ID" value="HPLM_0000269401-mRNA-1"/>
    <property type="gene ID" value="HPLM_0000269401"/>
</dbReference>
<reference evidence="3" key="1">
    <citation type="submission" date="2017-02" db="UniProtKB">
        <authorList>
            <consortium name="WormBaseParasite"/>
        </authorList>
    </citation>
    <scope>IDENTIFICATION</scope>
</reference>